<dbReference type="PANTHER" id="PTHR10809">
    <property type="entry name" value="VESICLE-ASSOCIATED MEMBRANE PROTEIN-ASSOCIATED PROTEIN"/>
    <property type="match status" value="1"/>
</dbReference>
<evidence type="ECO:0000313" key="6">
    <source>
        <dbReference type="EMBL" id="KVH95570.1"/>
    </source>
</evidence>
<keyword evidence="4" id="KW-0812">Transmembrane</keyword>
<dbReference type="STRING" id="59895.A0A103XRJ6"/>
<name>A0A103XRJ6_CYNCS</name>
<evidence type="ECO:0000313" key="7">
    <source>
        <dbReference type="Proteomes" id="UP000243975"/>
    </source>
</evidence>
<feature type="domain" description="MSP" evidence="5">
    <location>
        <begin position="1"/>
        <end position="115"/>
    </location>
</feature>
<dbReference type="InterPro" id="IPR008962">
    <property type="entry name" value="PapD-like_sf"/>
</dbReference>
<dbReference type="PROSITE" id="PS50202">
    <property type="entry name" value="MSP"/>
    <property type="match status" value="1"/>
</dbReference>
<dbReference type="Proteomes" id="UP000243975">
    <property type="component" value="Unassembled WGS sequence"/>
</dbReference>
<dbReference type="InterPro" id="IPR000535">
    <property type="entry name" value="MSP_dom"/>
</dbReference>
<comment type="caution">
    <text evidence="6">The sequence shown here is derived from an EMBL/GenBank/DDBJ whole genome shotgun (WGS) entry which is preliminary data.</text>
</comment>
<dbReference type="PANTHER" id="PTHR10809:SF42">
    <property type="entry name" value="VESICLE-ASSOCIATED PROTEIN 2-1"/>
    <property type="match status" value="1"/>
</dbReference>
<dbReference type="GO" id="GO:0005789">
    <property type="term" value="C:endoplasmic reticulum membrane"/>
    <property type="evidence" value="ECO:0007669"/>
    <property type="project" value="InterPro"/>
</dbReference>
<organism evidence="6 7">
    <name type="scientific">Cynara cardunculus var. scolymus</name>
    <name type="common">Globe artichoke</name>
    <name type="synonym">Cynara scolymus</name>
    <dbReference type="NCBI Taxonomy" id="59895"/>
    <lineage>
        <taxon>Eukaryota</taxon>
        <taxon>Viridiplantae</taxon>
        <taxon>Streptophyta</taxon>
        <taxon>Embryophyta</taxon>
        <taxon>Tracheophyta</taxon>
        <taxon>Spermatophyta</taxon>
        <taxon>Magnoliopsida</taxon>
        <taxon>eudicotyledons</taxon>
        <taxon>Gunneridae</taxon>
        <taxon>Pentapetalae</taxon>
        <taxon>asterids</taxon>
        <taxon>campanulids</taxon>
        <taxon>Asterales</taxon>
        <taxon>Asteraceae</taxon>
        <taxon>Carduoideae</taxon>
        <taxon>Cardueae</taxon>
        <taxon>Carduinae</taxon>
        <taxon>Cynara</taxon>
    </lineage>
</organism>
<keyword evidence="2" id="KW-0175">Coiled coil</keyword>
<reference evidence="6 7" key="1">
    <citation type="journal article" date="2016" name="Sci. Rep.">
        <title>The genome sequence of the outbreeding globe artichoke constructed de novo incorporating a phase-aware low-pass sequencing strategy of F1 progeny.</title>
        <authorList>
            <person name="Scaglione D."/>
            <person name="Reyes-Chin-Wo S."/>
            <person name="Acquadro A."/>
            <person name="Froenicke L."/>
            <person name="Portis E."/>
            <person name="Beitel C."/>
            <person name="Tirone M."/>
            <person name="Mauro R."/>
            <person name="Lo Monaco A."/>
            <person name="Mauromicale G."/>
            <person name="Faccioli P."/>
            <person name="Cattivelli L."/>
            <person name="Rieseberg L."/>
            <person name="Michelmore R."/>
            <person name="Lanteri S."/>
        </authorList>
    </citation>
    <scope>NUCLEOTIDE SEQUENCE [LARGE SCALE GENOMIC DNA]</scope>
    <source>
        <strain evidence="6">2C</strain>
    </source>
</reference>
<dbReference type="GO" id="GO:0005886">
    <property type="term" value="C:plasma membrane"/>
    <property type="evidence" value="ECO:0007669"/>
    <property type="project" value="TreeGrafter"/>
</dbReference>
<feature type="coiled-coil region" evidence="2">
    <location>
        <begin position="142"/>
        <end position="169"/>
    </location>
</feature>
<dbReference type="FunFam" id="2.60.40.10:FF:000813">
    <property type="entry name" value="Vesicle-associated protein 1-1"/>
    <property type="match status" value="1"/>
</dbReference>
<dbReference type="SUPFAM" id="SSF49354">
    <property type="entry name" value="PapD-like"/>
    <property type="match status" value="1"/>
</dbReference>
<evidence type="ECO:0000256" key="3">
    <source>
        <dbReference type="SAM" id="MobiDB-lite"/>
    </source>
</evidence>
<dbReference type="PIRSF" id="PIRSF019693">
    <property type="entry name" value="VAMP-associated"/>
    <property type="match status" value="1"/>
</dbReference>
<dbReference type="InterPro" id="IPR016763">
    <property type="entry name" value="VAP"/>
</dbReference>
<feature type="region of interest" description="Disordered" evidence="3">
    <location>
        <begin position="204"/>
        <end position="223"/>
    </location>
</feature>
<dbReference type="Gramene" id="KVH95570">
    <property type="protein sequence ID" value="KVH95570"/>
    <property type="gene ID" value="Ccrd_002376"/>
</dbReference>
<proteinExistence type="inferred from homology"/>
<dbReference type="OMA" id="DSGFPPC"/>
<evidence type="ECO:0000256" key="4">
    <source>
        <dbReference type="SAM" id="Phobius"/>
    </source>
</evidence>
<dbReference type="InterPro" id="IPR013783">
    <property type="entry name" value="Ig-like_fold"/>
</dbReference>
<dbReference type="Gene3D" id="2.60.40.10">
    <property type="entry name" value="Immunoglobulins"/>
    <property type="match status" value="1"/>
</dbReference>
<evidence type="ECO:0000256" key="1">
    <source>
        <dbReference type="ARBA" id="ARBA00008932"/>
    </source>
</evidence>
<keyword evidence="4" id="KW-1133">Transmembrane helix</keyword>
<accession>A0A103XRJ6</accession>
<dbReference type="EMBL" id="LEKV01004381">
    <property type="protein sequence ID" value="KVH95570.1"/>
    <property type="molecule type" value="Genomic_DNA"/>
</dbReference>
<comment type="similarity">
    <text evidence="1">Belongs to the VAMP-associated protein (VAP) (TC 9.B.17) family.</text>
</comment>
<keyword evidence="7" id="KW-1185">Reference proteome</keyword>
<dbReference type="AlphaFoldDB" id="A0A103XRJ6"/>
<dbReference type="GO" id="GO:0061817">
    <property type="term" value="P:endoplasmic reticulum-plasma membrane tethering"/>
    <property type="evidence" value="ECO:0007669"/>
    <property type="project" value="TreeGrafter"/>
</dbReference>
<dbReference type="GO" id="GO:0090158">
    <property type="term" value="P:endoplasmic reticulum membrane organization"/>
    <property type="evidence" value="ECO:0007669"/>
    <property type="project" value="TreeGrafter"/>
</dbReference>
<feature type="transmembrane region" description="Helical" evidence="4">
    <location>
        <begin position="177"/>
        <end position="200"/>
    </location>
</feature>
<sequence>MYSDMRVSNITDKHVAFKVKTTSPKKYFVRPNTGVIQPWEASMIRVTLQAQHEYPPDMQCKDKFLVQSTAVAPHTDVDQNTYLVISDATLLHACIQFSKEPGKTIEEYKLKVTYVLPTPAHQGPSDDHNVKQNFDATSNQAIQDARASRDAARKEADKLKQELEMLKRKSSTSDAGFSMKVAIVAGVIGIMVGFLLNLVMSSPHETPLPPPPAAPTSMPTTQE</sequence>
<dbReference type="Pfam" id="PF00635">
    <property type="entry name" value="Motile_Sperm"/>
    <property type="match status" value="1"/>
</dbReference>
<evidence type="ECO:0000259" key="5">
    <source>
        <dbReference type="PROSITE" id="PS50202"/>
    </source>
</evidence>
<evidence type="ECO:0000256" key="2">
    <source>
        <dbReference type="SAM" id="Coils"/>
    </source>
</evidence>
<gene>
    <name evidence="6" type="ORF">Ccrd_002376</name>
</gene>
<protein>
    <submittedName>
        <fullName evidence="6">Major sperm protein</fullName>
    </submittedName>
</protein>
<keyword evidence="4" id="KW-0472">Membrane</keyword>